<dbReference type="PANTHER" id="PTHR33570:SF9">
    <property type="entry name" value="BLL4600 PROTEIN"/>
    <property type="match status" value="1"/>
</dbReference>
<dbReference type="SUPFAM" id="SSF51182">
    <property type="entry name" value="RmlC-like cupins"/>
    <property type="match status" value="1"/>
</dbReference>
<gene>
    <name evidence="4" type="ORF">GR257_22345</name>
</gene>
<comment type="caution">
    <text evidence="4">The sequence shown here is derived from an EMBL/GenBank/DDBJ whole genome shotgun (WGS) entry which is preliminary data.</text>
</comment>
<evidence type="ECO:0000256" key="1">
    <source>
        <dbReference type="SAM" id="SignalP"/>
    </source>
</evidence>
<dbReference type="Pfam" id="PF02627">
    <property type="entry name" value="CMD"/>
    <property type="match status" value="2"/>
</dbReference>
<dbReference type="SUPFAM" id="SSF69118">
    <property type="entry name" value="AhpD-like"/>
    <property type="match status" value="2"/>
</dbReference>
<dbReference type="InterPro" id="IPR052512">
    <property type="entry name" value="4CMD/NDH-1_regulator"/>
</dbReference>
<feature type="domain" description="Carboxymuconolactone decarboxylase-like" evidence="2">
    <location>
        <begin position="36"/>
        <end position="116"/>
    </location>
</feature>
<dbReference type="GO" id="GO:0051920">
    <property type="term" value="F:peroxiredoxin activity"/>
    <property type="evidence" value="ECO:0007669"/>
    <property type="project" value="InterPro"/>
</dbReference>
<dbReference type="PANTHER" id="PTHR33570">
    <property type="entry name" value="4-CARBOXYMUCONOLACTONE DECARBOXYLASE FAMILY PROTEIN"/>
    <property type="match status" value="1"/>
</dbReference>
<dbReference type="Gene3D" id="1.20.1290.10">
    <property type="entry name" value="AhpD-like"/>
    <property type="match status" value="1"/>
</dbReference>
<dbReference type="Pfam" id="PF07883">
    <property type="entry name" value="Cupin_2"/>
    <property type="match status" value="1"/>
</dbReference>
<dbReference type="InterPro" id="IPR013096">
    <property type="entry name" value="Cupin_2"/>
</dbReference>
<dbReference type="EMBL" id="WUFV01000014">
    <property type="protein sequence ID" value="NEK17571.1"/>
    <property type="molecule type" value="Genomic_DNA"/>
</dbReference>
<dbReference type="InterPro" id="IPR003779">
    <property type="entry name" value="CMD-like"/>
</dbReference>
<dbReference type="InterPro" id="IPR029032">
    <property type="entry name" value="AhpD-like"/>
</dbReference>
<dbReference type="Proteomes" id="UP000471705">
    <property type="component" value="Unassembled WGS sequence"/>
</dbReference>
<dbReference type="RefSeq" id="WP_164048153.1">
    <property type="nucleotide sequence ID" value="NZ_WUFV01000014.1"/>
</dbReference>
<feature type="domain" description="Carboxymuconolactone decarboxylase-like" evidence="2">
    <location>
        <begin position="161"/>
        <end position="244"/>
    </location>
</feature>
<dbReference type="Gene3D" id="2.60.120.10">
    <property type="entry name" value="Jelly Rolls"/>
    <property type="match status" value="1"/>
</dbReference>
<reference evidence="4 5" key="1">
    <citation type="submission" date="2019-12" db="EMBL/GenBank/DDBJ databases">
        <title>Rhizobium genotypes associated with high levels of biological nitrogen fixation by grain legumes in a temperate-maritime cropping system.</title>
        <authorList>
            <person name="Maluk M."/>
            <person name="Francesc Ferrando Molina F."/>
            <person name="Lopez Del Egido L."/>
            <person name="Lafos M."/>
            <person name="Langarica-Fuentes A."/>
            <person name="Gebre Yohannes G."/>
            <person name="Young M.W."/>
            <person name="Martin P."/>
            <person name="Gantlett R."/>
            <person name="Kenicer G."/>
            <person name="Hawes C."/>
            <person name="Begg G.S."/>
            <person name="Quilliam R.S."/>
            <person name="Squire G.R."/>
            <person name="Poole P.S."/>
            <person name="Young P.W."/>
            <person name="Iannetta P.M."/>
            <person name="James E.K."/>
        </authorList>
    </citation>
    <scope>NUCLEOTIDE SEQUENCE [LARGE SCALE GENOMIC DNA]</scope>
    <source>
        <strain evidence="4 5">JHI54</strain>
    </source>
</reference>
<feature type="chain" id="PRO_5029872006" evidence="1">
    <location>
        <begin position="21"/>
        <end position="398"/>
    </location>
</feature>
<feature type="domain" description="Cupin type-2" evidence="3">
    <location>
        <begin position="303"/>
        <end position="367"/>
    </location>
</feature>
<keyword evidence="1" id="KW-0732">Signal</keyword>
<dbReference type="CDD" id="cd02233">
    <property type="entry name" value="cupin_HNL-like"/>
    <property type="match status" value="1"/>
</dbReference>
<accession>A0A7K3VN28</accession>
<dbReference type="InterPro" id="IPR011051">
    <property type="entry name" value="RmlC_Cupin_sf"/>
</dbReference>
<name>A0A7K3VN28_RHILE</name>
<proteinExistence type="predicted"/>
<feature type="signal peptide" evidence="1">
    <location>
        <begin position="1"/>
        <end position="20"/>
    </location>
</feature>
<evidence type="ECO:0000259" key="2">
    <source>
        <dbReference type="Pfam" id="PF02627"/>
    </source>
</evidence>
<sequence length="398" mass="42189">MKTIAASLAISAFAAAGAEAQQNSRVAPPAVYEVAPGLGHFTDDVLFGEFWKRGDLTPRDRSLVTISVLISTGKGHVLANHVKRALENGVEPREVGEVVTHLAFYSGWPNAISAVTEIKKVFDELKIAPVADSDDTRIQLDAATEATRSASVDAEVAPTAPALADLTNRALFGDLWQRPDLSARDRSLVTVAALVAMGQSDQLAFHLNRAMDNGLSREEAAEAITHAGFYAGWPRAMSAVPVLKTVFASRDASAARNPAEADIKVVKRGSQPVSGPAGRFTGEVQVSAAYKGDGAARIGGATVAFEPGAHTAWHSHPLGQTLFVVSGRGWVQKEGGTVQVMEPGDIVWIPPMVKHWHGASADEAMVHFAVSEALDGNGVTWMEKVAAEDYSQGRQADN</sequence>
<evidence type="ECO:0000313" key="5">
    <source>
        <dbReference type="Proteomes" id="UP000471705"/>
    </source>
</evidence>
<evidence type="ECO:0000259" key="3">
    <source>
        <dbReference type="Pfam" id="PF07883"/>
    </source>
</evidence>
<protein>
    <submittedName>
        <fullName evidence="4">Cupin domain-containing protein</fullName>
    </submittedName>
</protein>
<evidence type="ECO:0000313" key="4">
    <source>
        <dbReference type="EMBL" id="NEK17571.1"/>
    </source>
</evidence>
<organism evidence="4 5">
    <name type="scientific">Rhizobium leguminosarum</name>
    <dbReference type="NCBI Taxonomy" id="384"/>
    <lineage>
        <taxon>Bacteria</taxon>
        <taxon>Pseudomonadati</taxon>
        <taxon>Pseudomonadota</taxon>
        <taxon>Alphaproteobacteria</taxon>
        <taxon>Hyphomicrobiales</taxon>
        <taxon>Rhizobiaceae</taxon>
        <taxon>Rhizobium/Agrobacterium group</taxon>
        <taxon>Rhizobium</taxon>
    </lineage>
</organism>
<dbReference type="InterPro" id="IPR014710">
    <property type="entry name" value="RmlC-like_jellyroll"/>
</dbReference>
<dbReference type="InterPro" id="IPR047263">
    <property type="entry name" value="HNL-like_cupin"/>
</dbReference>
<dbReference type="AlphaFoldDB" id="A0A7K3VN28"/>